<dbReference type="EMBL" id="CP015103">
    <property type="protein sequence ID" value="ASJ07846.1"/>
    <property type="molecule type" value="Genomic_DNA"/>
</dbReference>
<accession>A0A2Z2MQ32</accession>
<keyword evidence="1" id="KW-0175">Coiled coil</keyword>
<organism evidence="3 4">
    <name type="scientific">Thermococcus siculi</name>
    <dbReference type="NCBI Taxonomy" id="72803"/>
    <lineage>
        <taxon>Archaea</taxon>
        <taxon>Methanobacteriati</taxon>
        <taxon>Methanobacteriota</taxon>
        <taxon>Thermococci</taxon>
        <taxon>Thermococcales</taxon>
        <taxon>Thermococcaceae</taxon>
        <taxon>Thermococcus</taxon>
    </lineage>
</organism>
<feature type="coiled-coil region" evidence="1">
    <location>
        <begin position="7"/>
        <end position="34"/>
    </location>
</feature>
<dbReference type="KEGG" id="tsl:A3L11_00850"/>
<dbReference type="Proteomes" id="UP000250125">
    <property type="component" value="Chromosome"/>
</dbReference>
<keyword evidence="2" id="KW-0812">Transmembrane</keyword>
<dbReference type="RefSeq" id="WP_088855092.1">
    <property type="nucleotide sequence ID" value="NZ_CP015103.1"/>
</dbReference>
<keyword evidence="2" id="KW-0472">Membrane</keyword>
<gene>
    <name evidence="3" type="ORF">A3L11_00850</name>
</gene>
<evidence type="ECO:0000313" key="3">
    <source>
        <dbReference type="EMBL" id="ASJ07846.1"/>
    </source>
</evidence>
<keyword evidence="2" id="KW-1133">Transmembrane helix</keyword>
<dbReference type="OrthoDB" id="102388at2157"/>
<protein>
    <submittedName>
        <fullName evidence="3">Uncharacterized protein</fullName>
    </submittedName>
</protein>
<evidence type="ECO:0000256" key="1">
    <source>
        <dbReference type="SAM" id="Coils"/>
    </source>
</evidence>
<dbReference type="GeneID" id="33316743"/>
<dbReference type="AlphaFoldDB" id="A0A2Z2MQ32"/>
<proteinExistence type="predicted"/>
<keyword evidence="4" id="KW-1185">Reference proteome</keyword>
<evidence type="ECO:0000256" key="2">
    <source>
        <dbReference type="SAM" id="Phobius"/>
    </source>
</evidence>
<reference evidence="3 4" key="1">
    <citation type="submission" date="2016-04" db="EMBL/GenBank/DDBJ databases">
        <title>Complete genome sequence of Thermococcus siculi type strain RG-20.</title>
        <authorList>
            <person name="Oger P.M."/>
        </authorList>
    </citation>
    <scope>NUCLEOTIDE SEQUENCE [LARGE SCALE GENOMIC DNA]</scope>
    <source>
        <strain evidence="3 4">RG-20</strain>
    </source>
</reference>
<sequence>MGKDEVLAEIDRRIKRLEAEIEMAEDRMRYLEEIGAPTKYRALRRKDYSAYYLLLMGAWIVIGMLALLFMKNRLPYYFNIPLLPYFIISLVLLIAPVAYLLWSRRETPPTPMEELEDRERLAREVLVRFYRPLREAVEGDDRKTLVAIADELLGNPVLASAVERMAEGDPKLNAYALYLYANYSPELEGEVRDTIEKLTNRPLKALLKTLLEG</sequence>
<evidence type="ECO:0000313" key="4">
    <source>
        <dbReference type="Proteomes" id="UP000250125"/>
    </source>
</evidence>
<name>A0A2Z2MQ32_9EURY</name>
<feature type="transmembrane region" description="Helical" evidence="2">
    <location>
        <begin position="50"/>
        <end position="70"/>
    </location>
</feature>
<feature type="transmembrane region" description="Helical" evidence="2">
    <location>
        <begin position="82"/>
        <end position="102"/>
    </location>
</feature>